<feature type="active site" description="Nucleophile; methyl group acceptor from methylphosphotriester" evidence="12">
    <location>
        <position position="65"/>
    </location>
</feature>
<accession>S3HWE7</accession>
<dbReference type="Proteomes" id="UP000014411">
    <property type="component" value="Unassembled WGS sequence"/>
</dbReference>
<dbReference type="InterPro" id="IPR035451">
    <property type="entry name" value="Ada-like_dom_sf"/>
</dbReference>
<sequence length="381" mass="41640">MWIQGTVDLERIRVETMNMNIRPAPTLRTSHPLVADDPRWARIVTRDKSADGQLWYSVSTTGVYCRPSCPSRTANPKNVTLHETIESARATGFRACRRCNPDGPTLEREKAALVAKACRIIEDSEEEPSLEDLAAAVDRSPSYFHRMFKASTGLTPKAYAVGQRAKKVREGLETGTSVTEAMYDAGFNSSGRFYEKSNGMLGMKPTQYRDGGTNEDIKFAVGQSYLGAILVASSTKGVASILLGDDPDALLRDLQDRFPKARLIGMDRDYEALVAKVCGFVENPGIGLDLPLDVRGTAFQRRVWQALQEVPVSERISYSEIARRIGAPSASRAVAGACAANNIAVAIPCHRVVRNDGAISGYAWGVDRKRALLDREALDAA</sequence>
<feature type="binding site" evidence="13">
    <location>
        <position position="99"/>
    </location>
    <ligand>
        <name>Zn(2+)</name>
        <dbReference type="ChEBI" id="CHEBI:29105"/>
    </ligand>
</feature>
<dbReference type="InterPro" id="IPR016221">
    <property type="entry name" value="Bifunct_regulatory_prot_Ada"/>
</dbReference>
<dbReference type="NCBIfam" id="TIGR00589">
    <property type="entry name" value="ogt"/>
    <property type="match status" value="1"/>
</dbReference>
<keyword evidence="6" id="KW-0227">DNA damage</keyword>
<dbReference type="Gene3D" id="3.40.10.10">
    <property type="entry name" value="DNA Methylphosphotriester Repair Domain"/>
    <property type="match status" value="1"/>
</dbReference>
<evidence type="ECO:0000256" key="11">
    <source>
        <dbReference type="ARBA" id="ARBA00049348"/>
    </source>
</evidence>
<dbReference type="Pfam" id="PF12833">
    <property type="entry name" value="HTH_18"/>
    <property type="match status" value="1"/>
</dbReference>
<dbReference type="Pfam" id="PF02805">
    <property type="entry name" value="Ada_Zn_binding"/>
    <property type="match status" value="1"/>
</dbReference>
<dbReference type="Pfam" id="PF01035">
    <property type="entry name" value="DNA_binding_1"/>
    <property type="match status" value="1"/>
</dbReference>
<comment type="catalytic activity">
    <reaction evidence="11">
        <text>a 6-O-methyl-2'-deoxyguanosine in DNA + L-cysteinyl-[protein] = S-methyl-L-cysteinyl-[protein] + a 2'-deoxyguanosine in DNA</text>
        <dbReference type="Rhea" id="RHEA:24000"/>
        <dbReference type="Rhea" id="RHEA-COMP:10131"/>
        <dbReference type="Rhea" id="RHEA-COMP:10132"/>
        <dbReference type="Rhea" id="RHEA-COMP:11367"/>
        <dbReference type="Rhea" id="RHEA-COMP:11368"/>
        <dbReference type="ChEBI" id="CHEBI:29950"/>
        <dbReference type="ChEBI" id="CHEBI:82612"/>
        <dbReference type="ChEBI" id="CHEBI:85445"/>
        <dbReference type="ChEBI" id="CHEBI:85448"/>
        <dbReference type="EC" id="2.1.1.63"/>
    </reaction>
</comment>
<evidence type="ECO:0000256" key="6">
    <source>
        <dbReference type="ARBA" id="ARBA00022763"/>
    </source>
</evidence>
<feature type="binding site" evidence="13">
    <location>
        <position position="96"/>
    </location>
    <ligand>
        <name>Zn(2+)</name>
        <dbReference type="ChEBI" id="CHEBI:29105"/>
    </ligand>
</feature>
<evidence type="ECO:0000256" key="7">
    <source>
        <dbReference type="ARBA" id="ARBA00023015"/>
    </source>
</evidence>
<keyword evidence="16" id="KW-1185">Reference proteome</keyword>
<evidence type="ECO:0000256" key="4">
    <source>
        <dbReference type="ARBA" id="ARBA00022603"/>
    </source>
</evidence>
<feature type="active site" description="Nucleophile; methyl group acceptor from either O6-methylguanine or O4-methylthymine" evidence="12">
    <location>
        <position position="349"/>
    </location>
</feature>
<dbReference type="InterPro" id="IPR014048">
    <property type="entry name" value="MethylDNA_cys_MeTrfase_DNA-bd"/>
</dbReference>
<evidence type="ECO:0000256" key="3">
    <source>
        <dbReference type="ARBA" id="ARBA00011918"/>
    </source>
</evidence>
<dbReference type="SMART" id="SM00342">
    <property type="entry name" value="HTH_ARAC"/>
    <property type="match status" value="1"/>
</dbReference>
<dbReference type="AlphaFoldDB" id="S3HWE7"/>
<feature type="binding site" evidence="13">
    <location>
        <position position="65"/>
    </location>
    <ligand>
        <name>Zn(2+)</name>
        <dbReference type="ChEBI" id="CHEBI:29105"/>
    </ligand>
</feature>
<keyword evidence="5" id="KW-0808">Transferase</keyword>
<dbReference type="EMBL" id="AEYE02000015">
    <property type="protein sequence ID" value="EPE97496.1"/>
    <property type="molecule type" value="Genomic_DNA"/>
</dbReference>
<comment type="cofactor">
    <cofactor evidence="13">
        <name>Zn(2+)</name>
        <dbReference type="ChEBI" id="CHEBI:29105"/>
    </cofactor>
    <text evidence="13">Binds 1 zinc ion per subunit.</text>
</comment>
<organism evidence="15 16">
    <name type="scientific">Rhizobium grahamii CCGE 502</name>
    <dbReference type="NCBI Taxonomy" id="990285"/>
    <lineage>
        <taxon>Bacteria</taxon>
        <taxon>Pseudomonadati</taxon>
        <taxon>Pseudomonadota</taxon>
        <taxon>Alphaproteobacteria</taxon>
        <taxon>Hyphomicrobiales</taxon>
        <taxon>Rhizobiaceae</taxon>
        <taxon>Rhizobium/Agrobacterium group</taxon>
        <taxon>Rhizobium</taxon>
    </lineage>
</organism>
<dbReference type="InterPro" id="IPR036631">
    <property type="entry name" value="MGMT_N_sf"/>
</dbReference>
<dbReference type="PANTHER" id="PTHR10815">
    <property type="entry name" value="METHYLATED-DNA--PROTEIN-CYSTEINE METHYLTRANSFERASE"/>
    <property type="match status" value="1"/>
</dbReference>
<evidence type="ECO:0000256" key="8">
    <source>
        <dbReference type="ARBA" id="ARBA00023159"/>
    </source>
</evidence>
<keyword evidence="10" id="KW-0234">DNA repair</keyword>
<dbReference type="GO" id="GO:0003908">
    <property type="term" value="F:methylated-DNA-[protein]-cysteine S-methyltransferase activity"/>
    <property type="evidence" value="ECO:0007669"/>
    <property type="project" value="UniProtKB-EC"/>
</dbReference>
<dbReference type="Gene3D" id="1.10.10.60">
    <property type="entry name" value="Homeodomain-like"/>
    <property type="match status" value="1"/>
</dbReference>
<keyword evidence="13" id="KW-0862">Zinc</keyword>
<dbReference type="GO" id="GO:0006281">
    <property type="term" value="P:DNA repair"/>
    <property type="evidence" value="ECO:0007669"/>
    <property type="project" value="UniProtKB-KW"/>
</dbReference>
<dbReference type="SUPFAM" id="SSF46767">
    <property type="entry name" value="Methylated DNA-protein cysteine methyltransferase, C-terminal domain"/>
    <property type="match status" value="1"/>
</dbReference>
<keyword evidence="7" id="KW-0805">Transcription regulation</keyword>
<keyword evidence="8" id="KW-0010">Activator</keyword>
<comment type="caution">
    <text evidence="15">The sequence shown here is derived from an EMBL/GenBank/DDBJ whole genome shotgun (WGS) entry which is preliminary data.</text>
</comment>
<keyword evidence="9" id="KW-0804">Transcription</keyword>
<evidence type="ECO:0000313" key="15">
    <source>
        <dbReference type="EMBL" id="EPE97496.1"/>
    </source>
</evidence>
<gene>
    <name evidence="15" type="ORF">RGCCGE502_15675</name>
</gene>
<evidence type="ECO:0000256" key="9">
    <source>
        <dbReference type="ARBA" id="ARBA00023163"/>
    </source>
</evidence>
<dbReference type="SUPFAM" id="SSF53155">
    <property type="entry name" value="Methylated DNA-protein cysteine methyltransferase domain"/>
    <property type="match status" value="1"/>
</dbReference>
<dbReference type="GO" id="GO:0043565">
    <property type="term" value="F:sequence-specific DNA binding"/>
    <property type="evidence" value="ECO:0007669"/>
    <property type="project" value="InterPro"/>
</dbReference>
<keyword evidence="13" id="KW-0479">Metal-binding</keyword>
<evidence type="ECO:0000256" key="13">
    <source>
        <dbReference type="PIRSR" id="PIRSR000409-3"/>
    </source>
</evidence>
<dbReference type="PROSITE" id="PS00374">
    <property type="entry name" value="MGMT"/>
    <property type="match status" value="1"/>
</dbReference>
<dbReference type="GO" id="GO:0008270">
    <property type="term" value="F:zinc ion binding"/>
    <property type="evidence" value="ECO:0007669"/>
    <property type="project" value="InterPro"/>
</dbReference>
<dbReference type="Gene3D" id="3.30.160.70">
    <property type="entry name" value="Methylated DNA-protein cysteine methyltransferase domain"/>
    <property type="match status" value="1"/>
</dbReference>
<dbReference type="eggNOG" id="COG2169">
    <property type="taxonomic scope" value="Bacteria"/>
</dbReference>
<comment type="catalytic activity">
    <reaction evidence="1">
        <text>a 4-O-methyl-thymidine in DNA + L-cysteinyl-[protein] = a thymidine in DNA + S-methyl-L-cysteinyl-[protein]</text>
        <dbReference type="Rhea" id="RHEA:53428"/>
        <dbReference type="Rhea" id="RHEA-COMP:10131"/>
        <dbReference type="Rhea" id="RHEA-COMP:10132"/>
        <dbReference type="Rhea" id="RHEA-COMP:13555"/>
        <dbReference type="Rhea" id="RHEA-COMP:13556"/>
        <dbReference type="ChEBI" id="CHEBI:29950"/>
        <dbReference type="ChEBI" id="CHEBI:82612"/>
        <dbReference type="ChEBI" id="CHEBI:137386"/>
        <dbReference type="ChEBI" id="CHEBI:137387"/>
        <dbReference type="EC" id="2.1.1.63"/>
    </reaction>
</comment>
<dbReference type="PANTHER" id="PTHR10815:SF14">
    <property type="entry name" value="BIFUNCTIONAL TRANSCRIPTIONAL ACTIVATOR_DNA REPAIR ENZYME ADA"/>
    <property type="match status" value="1"/>
</dbReference>
<dbReference type="InterPro" id="IPR018060">
    <property type="entry name" value="HTH_AraC"/>
</dbReference>
<dbReference type="SUPFAM" id="SSF57884">
    <property type="entry name" value="Ada DNA repair protein, N-terminal domain (N-Ada 10)"/>
    <property type="match status" value="1"/>
</dbReference>
<evidence type="ECO:0000256" key="1">
    <source>
        <dbReference type="ARBA" id="ARBA00001286"/>
    </source>
</evidence>
<feature type="domain" description="HTH araC/xylS-type" evidence="14">
    <location>
        <begin position="115"/>
        <end position="211"/>
    </location>
</feature>
<comment type="similarity">
    <text evidence="2">Belongs to the MGMT family.</text>
</comment>
<dbReference type="InterPro" id="IPR001497">
    <property type="entry name" value="MethylDNA_cys_MeTrfase_AS"/>
</dbReference>
<dbReference type="STRING" id="990285.RGCCGE502_15675"/>
<keyword evidence="4" id="KW-0489">Methyltransferase</keyword>
<dbReference type="FunFam" id="1.10.10.10:FF:000214">
    <property type="entry name" value="Methylated-DNA--protein-cysteine methyltransferase"/>
    <property type="match status" value="1"/>
</dbReference>
<dbReference type="NCBIfam" id="NF011964">
    <property type="entry name" value="PRK15435.1"/>
    <property type="match status" value="1"/>
</dbReference>
<evidence type="ECO:0000256" key="2">
    <source>
        <dbReference type="ARBA" id="ARBA00008711"/>
    </source>
</evidence>
<evidence type="ECO:0000256" key="12">
    <source>
        <dbReference type="PIRSR" id="PIRSR000409-1"/>
    </source>
</evidence>
<dbReference type="Gene3D" id="1.10.10.10">
    <property type="entry name" value="Winged helix-like DNA-binding domain superfamily/Winged helix DNA-binding domain"/>
    <property type="match status" value="1"/>
</dbReference>
<dbReference type="GO" id="GO:0003700">
    <property type="term" value="F:DNA-binding transcription factor activity"/>
    <property type="evidence" value="ECO:0007669"/>
    <property type="project" value="InterPro"/>
</dbReference>
<protein>
    <recommendedName>
        <fullName evidence="3">methylated-DNA--[protein]-cysteine S-methyltransferase</fullName>
        <ecNumber evidence="3">2.1.1.63</ecNumber>
    </recommendedName>
</protein>
<evidence type="ECO:0000256" key="10">
    <source>
        <dbReference type="ARBA" id="ARBA00023204"/>
    </source>
</evidence>
<reference evidence="15 16" key="1">
    <citation type="journal article" date="2012" name="J. Bacteriol.">
        <title>Genome sequence of Rhizobium grahamii CCGE502, a broad-host-range symbiont with low nodulation competitiveness in Phaseolus vulgaris.</title>
        <authorList>
            <person name="Althabegoiti M.J."/>
            <person name="Lozano L."/>
            <person name="Torres-Tejerizo G."/>
            <person name="Ormeno-Orrillo E."/>
            <person name="Rogel M.A."/>
            <person name="Gonzalez V."/>
            <person name="Martinez-Romero E."/>
        </authorList>
    </citation>
    <scope>NUCLEOTIDE SEQUENCE [LARGE SCALE GENOMIC DNA]</scope>
    <source>
        <strain evidence="15 16">CCGE 502</strain>
    </source>
</reference>
<evidence type="ECO:0000256" key="5">
    <source>
        <dbReference type="ARBA" id="ARBA00022679"/>
    </source>
</evidence>
<dbReference type="InterPro" id="IPR036388">
    <property type="entry name" value="WH-like_DNA-bd_sf"/>
</dbReference>
<dbReference type="PROSITE" id="PS01124">
    <property type="entry name" value="HTH_ARAC_FAMILY_2"/>
    <property type="match status" value="1"/>
</dbReference>
<evidence type="ECO:0000313" key="16">
    <source>
        <dbReference type="Proteomes" id="UP000014411"/>
    </source>
</evidence>
<dbReference type="InterPro" id="IPR009057">
    <property type="entry name" value="Homeodomain-like_sf"/>
</dbReference>
<dbReference type="GO" id="GO:0032259">
    <property type="term" value="P:methylation"/>
    <property type="evidence" value="ECO:0007669"/>
    <property type="project" value="UniProtKB-KW"/>
</dbReference>
<dbReference type="InterPro" id="IPR036217">
    <property type="entry name" value="MethylDNA_cys_MeTrfase_DNAb"/>
</dbReference>
<dbReference type="eggNOG" id="COG0350">
    <property type="taxonomic scope" value="Bacteria"/>
</dbReference>
<dbReference type="PIRSF" id="PIRSF000409">
    <property type="entry name" value="Ada"/>
    <property type="match status" value="1"/>
</dbReference>
<dbReference type="HOGENOM" id="CLU_000445_52_0_5"/>
<dbReference type="EC" id="2.1.1.63" evidence="3"/>
<dbReference type="SUPFAM" id="SSF46689">
    <property type="entry name" value="Homeodomain-like"/>
    <property type="match status" value="1"/>
</dbReference>
<dbReference type="InterPro" id="IPR004026">
    <property type="entry name" value="Ada_DNA_repair_Zn-bd"/>
</dbReference>
<dbReference type="CDD" id="cd06445">
    <property type="entry name" value="ATase"/>
    <property type="match status" value="1"/>
</dbReference>
<name>S3HWE7_9HYPH</name>
<evidence type="ECO:0000259" key="14">
    <source>
        <dbReference type="PROSITE" id="PS01124"/>
    </source>
</evidence>
<proteinExistence type="inferred from homology"/>
<feature type="binding site" evidence="13">
    <location>
        <position position="69"/>
    </location>
    <ligand>
        <name>Zn(2+)</name>
        <dbReference type="ChEBI" id="CHEBI:29105"/>
    </ligand>
</feature>